<dbReference type="RefSeq" id="WP_154528118.1">
    <property type="nucleotide sequence ID" value="NZ_JAXDZJ010000141.1"/>
</dbReference>
<evidence type="ECO:0000313" key="3">
    <source>
        <dbReference type="Proteomes" id="UP000473699"/>
    </source>
</evidence>
<organism evidence="2 3">
    <name type="scientific">Pyramidobacter porci</name>
    <dbReference type="NCBI Taxonomy" id="2605789"/>
    <lineage>
        <taxon>Bacteria</taxon>
        <taxon>Thermotogati</taxon>
        <taxon>Synergistota</taxon>
        <taxon>Synergistia</taxon>
        <taxon>Synergistales</taxon>
        <taxon>Dethiosulfovibrionaceae</taxon>
        <taxon>Pyramidobacter</taxon>
    </lineage>
</organism>
<dbReference type="Gene3D" id="3.40.190.10">
    <property type="entry name" value="Periplasmic binding protein-like II"/>
    <property type="match status" value="2"/>
</dbReference>
<dbReference type="PANTHER" id="PTHR42941">
    <property type="entry name" value="SLL1037 PROTEIN"/>
    <property type="match status" value="1"/>
</dbReference>
<evidence type="ECO:0000256" key="1">
    <source>
        <dbReference type="SAM" id="SignalP"/>
    </source>
</evidence>
<keyword evidence="1" id="KW-0732">Signal</keyword>
<reference evidence="2 3" key="1">
    <citation type="submission" date="2019-08" db="EMBL/GenBank/DDBJ databases">
        <title>In-depth cultivation of the pig gut microbiome towards novel bacterial diversity and tailored functional studies.</title>
        <authorList>
            <person name="Wylensek D."/>
            <person name="Hitch T.C.A."/>
            <person name="Clavel T."/>
        </authorList>
    </citation>
    <scope>NUCLEOTIDE SEQUENCE [LARGE SCALE GENOMIC DNA]</scope>
    <source>
        <strain evidence="2 3">SM-530-WT-4B</strain>
    </source>
</reference>
<accession>A0A6L5YBT7</accession>
<feature type="chain" id="PRO_5026851763" evidence="1">
    <location>
        <begin position="26"/>
        <end position="315"/>
    </location>
</feature>
<dbReference type="PANTHER" id="PTHR42941:SF1">
    <property type="entry name" value="SLL1037 PROTEIN"/>
    <property type="match status" value="1"/>
</dbReference>
<dbReference type="Proteomes" id="UP000473699">
    <property type="component" value="Unassembled WGS sequence"/>
</dbReference>
<protein>
    <submittedName>
        <fullName evidence="2">TAXI family TRAP transporter solute-binding subunit</fullName>
    </submittedName>
</protein>
<feature type="signal peptide" evidence="1">
    <location>
        <begin position="1"/>
        <end position="25"/>
    </location>
</feature>
<dbReference type="EMBL" id="VUNH01000002">
    <property type="protein sequence ID" value="MST55012.1"/>
    <property type="molecule type" value="Genomic_DNA"/>
</dbReference>
<dbReference type="Pfam" id="PF16868">
    <property type="entry name" value="NMT1_3"/>
    <property type="match status" value="1"/>
</dbReference>
<sequence>MIRKTVKNVCAAAAFLGLTASAGLAVDFARIGTSSVGGGFYLIGNTIAQIGNAAKNDVNYTAVTGGSTKNVNGLAKGDMEFGMCQSATVDEALNGSGPFKAPMKSIRFVAAIYPMPCHVLVSGEDMKSVADFRGKRIDYGAIGQGIETYTRIILNAYGIKDEDVTINRYGKTESAEALKTGEVQGNFWTTTAPNAQVTDMIAGGVRLLSIDDDKRQQIVKEHPYFALATIPGGTYDKHPDDVNTIAAIGVLLSDEKVSEDVVYKTVKAMFEGQEELKKRLPAYFSNFGREHALDGCAMEIHPGALKYYKEIGLIK</sequence>
<keyword evidence="3" id="KW-1185">Reference proteome</keyword>
<dbReference type="NCBIfam" id="TIGR02122">
    <property type="entry name" value="TRAP_TAXI"/>
    <property type="match status" value="1"/>
</dbReference>
<dbReference type="CDD" id="cd13520">
    <property type="entry name" value="PBP2_TAXI_TRAP"/>
    <property type="match status" value="1"/>
</dbReference>
<gene>
    <name evidence="2" type="ORF">FYJ74_02965</name>
</gene>
<dbReference type="SUPFAM" id="SSF53850">
    <property type="entry name" value="Periplasmic binding protein-like II"/>
    <property type="match status" value="1"/>
</dbReference>
<evidence type="ECO:0000313" key="2">
    <source>
        <dbReference type="EMBL" id="MST55012.1"/>
    </source>
</evidence>
<name>A0A6L5YBT7_9BACT</name>
<dbReference type="InterPro" id="IPR011852">
    <property type="entry name" value="TRAP_TAXI"/>
</dbReference>
<proteinExistence type="predicted"/>
<comment type="caution">
    <text evidence="2">The sequence shown here is derived from an EMBL/GenBank/DDBJ whole genome shotgun (WGS) entry which is preliminary data.</text>
</comment>
<dbReference type="AlphaFoldDB" id="A0A6L5YBT7"/>